<gene>
    <name evidence="3" type="ORF">JRJ22_23230</name>
</gene>
<dbReference type="EMBL" id="CP070969">
    <property type="protein sequence ID" value="QSF44105.1"/>
    <property type="molecule type" value="Genomic_DNA"/>
</dbReference>
<evidence type="ECO:0000313" key="4">
    <source>
        <dbReference type="Proteomes" id="UP000663452"/>
    </source>
</evidence>
<feature type="region of interest" description="Disordered" evidence="1">
    <location>
        <begin position="1146"/>
        <end position="1203"/>
    </location>
</feature>
<dbReference type="PANTHER" id="PTHR43308">
    <property type="entry name" value="OUTER MEMBRANE PROTEIN ALPHA-RELATED"/>
    <property type="match status" value="1"/>
</dbReference>
<sequence length="1762" mass="189270">MYSKRFRMAVSVVLVFLLAFINVLGVSAASLKAGMASNELSPDGKQKITVNSVVDVTYKDLKVLQEVKFILTKGETEIARQVKPKSEAKLTAVDAVYNSLEYSSIPFEGLTAGEEYSLRAEFEGEQGTVVTLPQIIRVPSTTGINIAVEVMAKDSNTYVSATNGEIRSDDKNVRLTISNNGVPLANESLAISLNYSYYTFTTDANGQIQLRDKISSTISTSVLFVLLKQGTDQYEAKPIYVTDLQQAGTYTVAIRYLDAAGKQLRNYNSNTSWPNGIVNRYGVSGIDVLVLRTGEVSGNYTGYVTTDDGAYLFQTGQAALYSSVSGVHKEIIEDGSDYSRLSLHYTWDNKPVQLESYSLIDNNQYKQINGGYNNKKLTSPVIYVKKNKEYEITAVGTVQGVDGKVVFRNRVKPTEAAVEVTTAANPADYSALKLQVPQQSAGVGQVLVSYLNDRLNYSQISTTLPAANGTLYVRKGEEIHRLTATVAPSAAGQSNSANQIVLKAFFKPAESEYTLKGGSTYTTKINVVVPDTSYYGKDELRNQVVLGESVQNQVVMTDEYGNIIDLNGSYRFSIVDESGTVLANDSLSWTTREKDGHLERINMRDWKPVTAGTYKVQFSPYTYSNGQYVNGEPLAEAVLKVLPKNEFDVEIRGKDGKLVDLVEKPYLTVDQAQNVTITVRQHVTGGQGELQAGVEISRYGQALGVTDAQGKFTIPSDQTYYIGELMFKKPGFLFKKVKAAVINPATQAVIRVRGLDKAEGSSYAGGVPLDYASVQAVVKSQDGSYQGDSYFINTSEAQAILVVDSPSVVGVDFIRYNRSYTGVESKFGYYMYGSVRTEPGKDYSLVLDARQELQEVSKVLLDRPAEDLSVVRADLAGANNVPYVIDSNAVKENYFYATQGTYSMLAQTASDTFIYRDGVVIGAGDNTLTLDDSASGLATLVAPESGTIYSVEYSTPNQSTLKSYAYNADQVRLTPGDVTVQVDKAFGTIEYQYDIHFAPGTLKAGTLTELAPQTIQGLDIVGLKDGKLKRPAGVNWLTIGLVDTAGNQIGQIKKPQILVISNGGWSNGYKYVTPEAASYEIQDESGRTLYSDSSVSYPLTAYTFNTLGENVGYLTNGTYIIKASLTIDGKNYTLNKKVVLETTTGTVVDPGTDLPGTDVGNGDGSGTGNSNGNGNGNGTGSGTETGTGTVTPTPSPTPTPTAANVTENVEKQNNKLEELLTNTTGSAVERAAAAQTALTSIADSLKSATTSAEAEQNSKSLSKAMDTAAGLLATIQDSAAKQKIVDSITELVGSAPYLLNKMDSSDKAVSLAHTLIENAAAVLNNVQGVAAEDIQKLKNSVISSSQTALNKAGEVTIAKANVTVAGNTVSSKLDETLISTQIQSAKLALSDLSKDLTSKLGTGSAAELKVSITVNVPPVEEGIHKLNTTLPSEILTLVKENDVAGLKIQMDQTAFTLEPDTFGTVEAGQTINLAAEVVENAVVSKPSQAEPLASIPVMEFSASVGGQQVKSFAKPIEVTFDVSSIDTSKYSGANLENLTVYLLNNESLTWEAVGGKYDPVTQTVTTPRGHFSRYTVMLGKASFTDVSANHWAVQEINYLLNKGILDQSAVFRPSDKVTRQEFAAMIARAYGLSGEGLLLPFKDISSSNPYYDEIAAAYAAGIITGKSANAFDPKATITREEIATMLARALTAYNGKQAVSQPESVNATFTDKAKISKWAAASVALTKSIQLFEGFEDHSFRPAQTASKAEAAALIYRLYQLK</sequence>
<evidence type="ECO:0000256" key="1">
    <source>
        <dbReference type="SAM" id="MobiDB-lite"/>
    </source>
</evidence>
<evidence type="ECO:0000313" key="3">
    <source>
        <dbReference type="EMBL" id="QSF44105.1"/>
    </source>
</evidence>
<dbReference type="Pfam" id="PF00395">
    <property type="entry name" value="SLH"/>
    <property type="match status" value="3"/>
</dbReference>
<accession>A0ABX7L7C8</accession>
<feature type="domain" description="SLH" evidence="2">
    <location>
        <begin position="1706"/>
        <end position="1762"/>
    </location>
</feature>
<feature type="domain" description="SLH" evidence="2">
    <location>
        <begin position="1579"/>
        <end position="1636"/>
    </location>
</feature>
<keyword evidence="4" id="KW-1185">Reference proteome</keyword>
<dbReference type="PANTHER" id="PTHR43308:SF5">
    <property type="entry name" value="S-LAYER PROTEIN _ PEPTIDOGLYCAN ENDO-BETA-N-ACETYLGLUCOSAMINIDASE"/>
    <property type="match status" value="1"/>
</dbReference>
<feature type="compositionally biased region" description="Gly residues" evidence="1">
    <location>
        <begin position="1159"/>
        <end position="1185"/>
    </location>
</feature>
<dbReference type="RefSeq" id="WP_206101702.1">
    <property type="nucleotide sequence ID" value="NZ_CP070969.1"/>
</dbReference>
<evidence type="ECO:0000259" key="2">
    <source>
        <dbReference type="PROSITE" id="PS51272"/>
    </source>
</evidence>
<dbReference type="PROSITE" id="PS51272">
    <property type="entry name" value="SLH"/>
    <property type="match status" value="3"/>
</dbReference>
<dbReference type="Proteomes" id="UP000663452">
    <property type="component" value="Chromosome"/>
</dbReference>
<dbReference type="InterPro" id="IPR051465">
    <property type="entry name" value="Cell_Envelope_Struct_Comp"/>
</dbReference>
<feature type="compositionally biased region" description="Low complexity" evidence="1">
    <location>
        <begin position="1146"/>
        <end position="1158"/>
    </location>
</feature>
<name>A0ABX7L7C8_9BACL</name>
<organism evidence="3 4">
    <name type="scientific">Paenibacillus tianjinensis</name>
    <dbReference type="NCBI Taxonomy" id="2810347"/>
    <lineage>
        <taxon>Bacteria</taxon>
        <taxon>Bacillati</taxon>
        <taxon>Bacillota</taxon>
        <taxon>Bacilli</taxon>
        <taxon>Bacillales</taxon>
        <taxon>Paenibacillaceae</taxon>
        <taxon>Paenibacillus</taxon>
    </lineage>
</organism>
<protein>
    <submittedName>
        <fullName evidence="3">S-layer homology domain-containing protein</fullName>
    </submittedName>
</protein>
<reference evidence="3 4" key="1">
    <citation type="submission" date="2021-02" db="EMBL/GenBank/DDBJ databases">
        <title>Paenibacillus tianjinensis sp. nov.</title>
        <authorList>
            <person name="Liu H."/>
        </authorList>
    </citation>
    <scope>NUCLEOTIDE SEQUENCE [LARGE SCALE GENOMIC DNA]</scope>
    <source>
        <strain evidence="3 4">TB2019</strain>
    </source>
</reference>
<proteinExistence type="predicted"/>
<feature type="domain" description="SLH" evidence="2">
    <location>
        <begin position="1637"/>
        <end position="1700"/>
    </location>
</feature>
<dbReference type="InterPro" id="IPR001119">
    <property type="entry name" value="SLH_dom"/>
</dbReference>